<keyword evidence="3" id="KW-1185">Reference proteome</keyword>
<sequence>MLPIKPLPDDAIPECSGSRESRVDTVSGSGEDTFRFADDTSDQDPYGGRPAAYGRTVADAATEIEKSASAHPRGGV</sequence>
<name>A0A1H1XZZ6_9ACTN</name>
<feature type="region of interest" description="Disordered" evidence="1">
    <location>
        <begin position="1"/>
        <end position="48"/>
    </location>
</feature>
<evidence type="ECO:0000313" key="2">
    <source>
        <dbReference type="EMBL" id="SDT14787.1"/>
    </source>
</evidence>
<gene>
    <name evidence="2" type="ORF">SAMN04489716_2653</name>
</gene>
<evidence type="ECO:0000256" key="1">
    <source>
        <dbReference type="SAM" id="MobiDB-lite"/>
    </source>
</evidence>
<reference evidence="2 3" key="1">
    <citation type="submission" date="2016-10" db="EMBL/GenBank/DDBJ databases">
        <authorList>
            <person name="de Groot N.N."/>
        </authorList>
    </citation>
    <scope>NUCLEOTIDE SEQUENCE [LARGE SCALE GENOMIC DNA]</scope>
    <source>
        <strain evidence="2 3">DSM 43941</strain>
    </source>
</reference>
<accession>A0A1H1XZZ6</accession>
<protein>
    <submittedName>
        <fullName evidence="2">Uncharacterized protein</fullName>
    </submittedName>
</protein>
<organism evidence="2 3">
    <name type="scientific">Actinoplanes derwentensis</name>
    <dbReference type="NCBI Taxonomy" id="113562"/>
    <lineage>
        <taxon>Bacteria</taxon>
        <taxon>Bacillati</taxon>
        <taxon>Actinomycetota</taxon>
        <taxon>Actinomycetes</taxon>
        <taxon>Micromonosporales</taxon>
        <taxon>Micromonosporaceae</taxon>
        <taxon>Actinoplanes</taxon>
    </lineage>
</organism>
<dbReference type="Proteomes" id="UP000198688">
    <property type="component" value="Chromosome I"/>
</dbReference>
<dbReference type="STRING" id="113562.SAMN04489716_2653"/>
<dbReference type="AlphaFoldDB" id="A0A1H1XZZ6"/>
<dbReference type="EMBL" id="LT629758">
    <property type="protein sequence ID" value="SDT14787.1"/>
    <property type="molecule type" value="Genomic_DNA"/>
</dbReference>
<proteinExistence type="predicted"/>
<evidence type="ECO:0000313" key="3">
    <source>
        <dbReference type="Proteomes" id="UP000198688"/>
    </source>
</evidence>